<comment type="similarity">
    <text evidence="2 6">Belongs to the ABC-3 integral membrane protein family.</text>
</comment>
<feature type="transmembrane region" description="Helical" evidence="7">
    <location>
        <begin position="12"/>
        <end position="32"/>
    </location>
</feature>
<reference evidence="8 9" key="1">
    <citation type="submission" date="2015-06" db="EMBL/GenBank/DDBJ databases">
        <title>Genome sequencing of Thermotogales isolates from hydrothermal vents.</title>
        <authorList>
            <person name="Haverkamp T.H."/>
            <person name="Kublanov I.V."/>
            <person name="Nesbo C.L."/>
        </authorList>
    </citation>
    <scope>NUCLEOTIDE SEQUENCE [LARGE SCALE GENOMIC DNA]</scope>
    <source>
        <strain evidence="9">ik275mar</strain>
    </source>
</reference>
<feature type="transmembrane region" description="Helical" evidence="7">
    <location>
        <begin position="44"/>
        <end position="77"/>
    </location>
</feature>
<evidence type="ECO:0000313" key="9">
    <source>
        <dbReference type="Proteomes" id="UP000242616"/>
    </source>
</evidence>
<dbReference type="Pfam" id="PF00950">
    <property type="entry name" value="ABC-3"/>
    <property type="match status" value="1"/>
</dbReference>
<dbReference type="Proteomes" id="UP000242616">
    <property type="component" value="Unassembled WGS sequence"/>
</dbReference>
<keyword evidence="9" id="KW-1185">Reference proteome</keyword>
<feature type="transmembrane region" description="Helical" evidence="7">
    <location>
        <begin position="176"/>
        <end position="205"/>
    </location>
</feature>
<evidence type="ECO:0000256" key="7">
    <source>
        <dbReference type="SAM" id="Phobius"/>
    </source>
</evidence>
<dbReference type="InterPro" id="IPR037294">
    <property type="entry name" value="ABC_BtuC-like"/>
</dbReference>
<dbReference type="SUPFAM" id="SSF81345">
    <property type="entry name" value="ABC transporter involved in vitamin B12 uptake, BtuC"/>
    <property type="match status" value="1"/>
</dbReference>
<dbReference type="EMBL" id="LBFC01000009">
    <property type="protein sequence ID" value="ONN27581.1"/>
    <property type="molecule type" value="Genomic_DNA"/>
</dbReference>
<feature type="transmembrane region" description="Helical" evidence="7">
    <location>
        <begin position="131"/>
        <end position="148"/>
    </location>
</feature>
<evidence type="ECO:0000313" key="8">
    <source>
        <dbReference type="EMBL" id="ONN27581.1"/>
    </source>
</evidence>
<evidence type="ECO:0000256" key="4">
    <source>
        <dbReference type="ARBA" id="ARBA00022989"/>
    </source>
</evidence>
<organism evidence="8 9">
    <name type="scientific">Thermosipho affectus</name>
    <dbReference type="NCBI Taxonomy" id="660294"/>
    <lineage>
        <taxon>Bacteria</taxon>
        <taxon>Thermotogati</taxon>
        <taxon>Thermotogota</taxon>
        <taxon>Thermotogae</taxon>
        <taxon>Thermotogales</taxon>
        <taxon>Fervidobacteriaceae</taxon>
        <taxon>Thermosipho</taxon>
    </lineage>
</organism>
<evidence type="ECO:0000256" key="1">
    <source>
        <dbReference type="ARBA" id="ARBA00004141"/>
    </source>
</evidence>
<evidence type="ECO:0000256" key="2">
    <source>
        <dbReference type="ARBA" id="ARBA00008034"/>
    </source>
</evidence>
<evidence type="ECO:0000256" key="5">
    <source>
        <dbReference type="ARBA" id="ARBA00023136"/>
    </source>
</evidence>
<feature type="transmembrane region" description="Helical" evidence="7">
    <location>
        <begin position="243"/>
        <end position="261"/>
    </location>
</feature>
<keyword evidence="5 7" id="KW-0472">Membrane</keyword>
<keyword evidence="3 6" id="KW-0812">Transmembrane</keyword>
<keyword evidence="4 7" id="KW-1133">Transmembrane helix</keyword>
<dbReference type="PANTHER" id="PTHR30477:SF0">
    <property type="entry name" value="METAL TRANSPORT SYSTEM MEMBRANE PROTEIN TM_0125-RELATED"/>
    <property type="match status" value="1"/>
</dbReference>
<dbReference type="InterPro" id="IPR001626">
    <property type="entry name" value="ABC_TroCD"/>
</dbReference>
<feature type="transmembrane region" description="Helical" evidence="7">
    <location>
        <begin position="217"/>
        <end position="237"/>
    </location>
</feature>
<keyword evidence="6" id="KW-0813">Transport</keyword>
<gene>
    <name evidence="8" type="ORF">XJ44_02885</name>
</gene>
<dbReference type="Gene3D" id="1.10.3470.10">
    <property type="entry name" value="ABC transporter involved in vitamin B12 uptake, BtuC"/>
    <property type="match status" value="1"/>
</dbReference>
<dbReference type="PANTHER" id="PTHR30477">
    <property type="entry name" value="ABC-TRANSPORTER METAL-BINDING PROTEIN"/>
    <property type="match status" value="1"/>
</dbReference>
<accession>A0ABX3IK60</accession>
<proteinExistence type="inferred from homology"/>
<evidence type="ECO:0000256" key="3">
    <source>
        <dbReference type="ARBA" id="ARBA00022692"/>
    </source>
</evidence>
<protein>
    <submittedName>
        <fullName evidence="8">Metal ABC transporter permease</fullName>
    </submittedName>
</protein>
<sequence length="262" mass="29069">MEIFELEFLRTALIATILAAISSSIMSPTIVFKRMEFIGDGTAHAAFAGLAIALLLGLDYRLISIITAIIFSLLISYFTNKKHIHENSAIGMLLPVFMSIGVIILSKSSTYTQNITSYLFGDILLVNMKDVYFLIFVVILESLFFFFYKEEILYFLADEKMAGFYGVKTQFLRTTLLSLISVVVVSIVKISGVILLGALIIIPGIVSKKLAKSYKGLFLISTLFNISVSFIGFYFAYLFDIAPGPSIVLVSFISFVVLSLIF</sequence>
<feature type="transmembrane region" description="Helical" evidence="7">
    <location>
        <begin position="89"/>
        <end position="110"/>
    </location>
</feature>
<evidence type="ECO:0000256" key="6">
    <source>
        <dbReference type="RuleBase" id="RU003943"/>
    </source>
</evidence>
<dbReference type="RefSeq" id="WP_077198000.1">
    <property type="nucleotide sequence ID" value="NZ_LBFC01000009.1"/>
</dbReference>
<comment type="subcellular location">
    <subcellularLocation>
        <location evidence="6">Cell membrane</location>
        <topology evidence="6">Multi-pass membrane protein</topology>
    </subcellularLocation>
    <subcellularLocation>
        <location evidence="1">Membrane</location>
        <topology evidence="1">Multi-pass membrane protein</topology>
    </subcellularLocation>
</comment>
<comment type="caution">
    <text evidence="8">The sequence shown here is derived from an EMBL/GenBank/DDBJ whole genome shotgun (WGS) entry which is preliminary data.</text>
</comment>
<name>A0ABX3IK60_9BACT</name>